<keyword evidence="7" id="KW-1185">Reference proteome</keyword>
<dbReference type="Gene3D" id="1.10.10.10">
    <property type="entry name" value="Winged helix-like DNA-binding domain superfamily/Winged helix DNA-binding domain"/>
    <property type="match status" value="1"/>
</dbReference>
<dbReference type="Gene3D" id="3.30.450.40">
    <property type="match status" value="1"/>
</dbReference>
<evidence type="ECO:0000313" key="7">
    <source>
        <dbReference type="Proteomes" id="UP001596091"/>
    </source>
</evidence>
<dbReference type="PANTHER" id="PTHR30136:SF35">
    <property type="entry name" value="HTH-TYPE TRANSCRIPTIONAL REGULATOR RV1719"/>
    <property type="match status" value="1"/>
</dbReference>
<feature type="domain" description="IclR-ED" evidence="5">
    <location>
        <begin position="78"/>
        <end position="261"/>
    </location>
</feature>
<evidence type="ECO:0000259" key="4">
    <source>
        <dbReference type="PROSITE" id="PS51077"/>
    </source>
</evidence>
<dbReference type="InterPro" id="IPR005471">
    <property type="entry name" value="Tscrpt_reg_IclR_N"/>
</dbReference>
<evidence type="ECO:0000256" key="1">
    <source>
        <dbReference type="ARBA" id="ARBA00023015"/>
    </source>
</evidence>
<dbReference type="InterPro" id="IPR036390">
    <property type="entry name" value="WH_DNA-bd_sf"/>
</dbReference>
<dbReference type="SMART" id="SM00346">
    <property type="entry name" value="HTH_ICLR"/>
    <property type="match status" value="1"/>
</dbReference>
<keyword evidence="3" id="KW-0804">Transcription</keyword>
<keyword evidence="2" id="KW-0238">DNA-binding</keyword>
<organism evidence="6 7">
    <name type="scientific">Acidicapsa dinghuensis</name>
    <dbReference type="NCBI Taxonomy" id="2218256"/>
    <lineage>
        <taxon>Bacteria</taxon>
        <taxon>Pseudomonadati</taxon>
        <taxon>Acidobacteriota</taxon>
        <taxon>Terriglobia</taxon>
        <taxon>Terriglobales</taxon>
        <taxon>Acidobacteriaceae</taxon>
        <taxon>Acidicapsa</taxon>
    </lineage>
</organism>
<dbReference type="SUPFAM" id="SSF46785">
    <property type="entry name" value="Winged helix' DNA-binding domain"/>
    <property type="match status" value="1"/>
</dbReference>
<keyword evidence="1" id="KW-0805">Transcription regulation</keyword>
<evidence type="ECO:0000313" key="6">
    <source>
        <dbReference type="EMBL" id="MFC5861875.1"/>
    </source>
</evidence>
<comment type="caution">
    <text evidence="6">The sequence shown here is derived from an EMBL/GenBank/DDBJ whole genome shotgun (WGS) entry which is preliminary data.</text>
</comment>
<dbReference type="InterPro" id="IPR050707">
    <property type="entry name" value="HTH_MetabolicPath_Reg"/>
</dbReference>
<dbReference type="PROSITE" id="PS51078">
    <property type="entry name" value="ICLR_ED"/>
    <property type="match status" value="1"/>
</dbReference>
<dbReference type="SUPFAM" id="SSF55781">
    <property type="entry name" value="GAF domain-like"/>
    <property type="match status" value="1"/>
</dbReference>
<dbReference type="PROSITE" id="PS51077">
    <property type="entry name" value="HTH_ICLR"/>
    <property type="match status" value="1"/>
</dbReference>
<accession>A0ABW1ECW0</accession>
<gene>
    <name evidence="6" type="ORF">ACFPT7_06190</name>
</gene>
<evidence type="ECO:0000256" key="3">
    <source>
        <dbReference type="ARBA" id="ARBA00023163"/>
    </source>
</evidence>
<dbReference type="InterPro" id="IPR029016">
    <property type="entry name" value="GAF-like_dom_sf"/>
</dbReference>
<dbReference type="EMBL" id="JBHSPH010000002">
    <property type="protein sequence ID" value="MFC5861875.1"/>
    <property type="molecule type" value="Genomic_DNA"/>
</dbReference>
<evidence type="ECO:0000256" key="2">
    <source>
        <dbReference type="ARBA" id="ARBA00023125"/>
    </source>
</evidence>
<dbReference type="Pfam" id="PF09339">
    <property type="entry name" value="HTH_IclR"/>
    <property type="match status" value="1"/>
</dbReference>
<dbReference type="Pfam" id="PF01614">
    <property type="entry name" value="IclR_C"/>
    <property type="match status" value="1"/>
</dbReference>
<name>A0ABW1ECW0_9BACT</name>
<protein>
    <submittedName>
        <fullName evidence="6">IclR family transcriptional regulator</fullName>
    </submittedName>
</protein>
<proteinExistence type="predicted"/>
<dbReference type="PANTHER" id="PTHR30136">
    <property type="entry name" value="HELIX-TURN-HELIX TRANSCRIPTIONAL REGULATOR, ICLR FAMILY"/>
    <property type="match status" value="1"/>
</dbReference>
<reference evidence="7" key="1">
    <citation type="journal article" date="2019" name="Int. J. Syst. Evol. Microbiol.">
        <title>The Global Catalogue of Microorganisms (GCM) 10K type strain sequencing project: providing services to taxonomists for standard genome sequencing and annotation.</title>
        <authorList>
            <consortium name="The Broad Institute Genomics Platform"/>
            <consortium name="The Broad Institute Genome Sequencing Center for Infectious Disease"/>
            <person name="Wu L."/>
            <person name="Ma J."/>
        </authorList>
    </citation>
    <scope>NUCLEOTIDE SEQUENCE [LARGE SCALE GENOMIC DNA]</scope>
    <source>
        <strain evidence="7">JCM 4087</strain>
    </source>
</reference>
<dbReference type="InterPro" id="IPR036388">
    <property type="entry name" value="WH-like_DNA-bd_sf"/>
</dbReference>
<dbReference type="InterPro" id="IPR014757">
    <property type="entry name" value="Tscrpt_reg_IclR_C"/>
</dbReference>
<dbReference type="Proteomes" id="UP001596091">
    <property type="component" value="Unassembled WGS sequence"/>
</dbReference>
<dbReference type="RefSeq" id="WP_263337628.1">
    <property type="nucleotide sequence ID" value="NZ_JAGSYH010000004.1"/>
</dbReference>
<feature type="domain" description="HTH iclR-type" evidence="4">
    <location>
        <begin position="16"/>
        <end position="77"/>
    </location>
</feature>
<sequence>MALVAERVRRSKSAPVGVVGKVIQILERLDQAPGGLLLREIVDSTGIHKSTAYRFLSHLANEGYVFRDVDGYYMVGPKLAKLGTSSTYQATLCRTSAEILKKLNATTGETVNLAVLDGHEILYLSVFESFHTFRMVSQVGTRRPIFCTALGKAVLAHVPPEQQRKIISSIKFEKFTDNTIASADELRKELIKVHRRGYALDEEEAVAGARCVASPVLDKDLKVIGGISVSGPTVRLTRTQVPVIAGYLKTAAAQIASRLQALSL</sequence>
<evidence type="ECO:0000259" key="5">
    <source>
        <dbReference type="PROSITE" id="PS51078"/>
    </source>
</evidence>